<dbReference type="CDD" id="cd14686">
    <property type="entry name" value="bZIP"/>
    <property type="match status" value="1"/>
</dbReference>
<feature type="region of interest" description="Disordered" evidence="1">
    <location>
        <begin position="1"/>
        <end position="77"/>
    </location>
</feature>
<feature type="compositionally biased region" description="Polar residues" evidence="1">
    <location>
        <begin position="153"/>
        <end position="163"/>
    </location>
</feature>
<feature type="compositionally biased region" description="Basic and acidic residues" evidence="1">
    <location>
        <begin position="476"/>
        <end position="487"/>
    </location>
</feature>
<feature type="compositionally biased region" description="Low complexity" evidence="1">
    <location>
        <begin position="316"/>
        <end position="336"/>
    </location>
</feature>
<dbReference type="Gene3D" id="1.20.5.170">
    <property type="match status" value="1"/>
</dbReference>
<protein>
    <recommendedName>
        <fullName evidence="2">BZIP domain-containing protein</fullName>
    </recommendedName>
</protein>
<feature type="region of interest" description="Disordered" evidence="1">
    <location>
        <begin position="295"/>
        <end position="496"/>
    </location>
</feature>
<name>A0AAX4JVN8_9TREE</name>
<dbReference type="InterPro" id="IPR046347">
    <property type="entry name" value="bZIP_sf"/>
</dbReference>
<feature type="compositionally biased region" description="Low complexity" evidence="1">
    <location>
        <begin position="403"/>
        <end position="425"/>
    </location>
</feature>
<dbReference type="AlphaFoldDB" id="A0AAX4JVN8"/>
<evidence type="ECO:0000313" key="3">
    <source>
        <dbReference type="EMBL" id="WWC89500.1"/>
    </source>
</evidence>
<accession>A0AAX4JVN8</accession>
<sequence>MSPINRSRVNTSIPTRTQPSRSSKSKLPHPLQGLTLDKTYPQRKVEDWHNDAQNLLRPPTCRPEQNESTSTPCLDPHTAARISNNVLAGGAISSSSERKIHPPADPWNTYSLPQMHKDLPYLPQPQPPSVYPCPNLRRHQSSSSVVAPKYDNVGNQNLPQTRSYTFVPENPELFSRTKSRNTNHALAPIEAALMQRSHTTYPYIMGMRGRYNKTISEPNTPKRNKDNVIGFKSRTSLPTPVTVTSPNHLGVEAGDVNTEPLGKGPAYQSEVLYLPQVQISTPPLPRTTTIQQPASHIDTINGPSPRDVVSADDVTRTTPSHHSSSSDDQPQTPQRSFATEEPDLESCYSPNSDSEFEPASDSDSKQETGNDKNFPTENDQEDGGENEEMEIEYNLQNNRNRRNQTVSSVISSTTSLRARSSSPSSQDTEMIKQEPSSPTGSSPSHSDPFSKKLRTRNSRRTIDRTTKSNANNGESGQRRNGERRREQNAVAQKKFRWKKKQIAAQMEADLESATALASSLKKEVAEKDHLVNKLKGEVGNLKRKLKNMEE</sequence>
<reference evidence="3 4" key="1">
    <citation type="submission" date="2024-01" db="EMBL/GenBank/DDBJ databases">
        <title>Comparative genomics of Cryptococcus and Kwoniella reveals pathogenesis evolution and contrasting modes of karyotype evolution via chromosome fusion or intercentromeric recombination.</title>
        <authorList>
            <person name="Coelho M.A."/>
            <person name="David-Palma M."/>
            <person name="Shea T."/>
            <person name="Bowers K."/>
            <person name="McGinley-Smith S."/>
            <person name="Mohammad A.W."/>
            <person name="Gnirke A."/>
            <person name="Yurkov A.M."/>
            <person name="Nowrousian M."/>
            <person name="Sun S."/>
            <person name="Cuomo C.A."/>
            <person name="Heitman J."/>
        </authorList>
    </citation>
    <scope>NUCLEOTIDE SEQUENCE [LARGE SCALE GENOMIC DNA]</scope>
    <source>
        <strain evidence="3 4">CBS 6074</strain>
    </source>
</reference>
<feature type="compositionally biased region" description="Low complexity" evidence="1">
    <location>
        <begin position="235"/>
        <end position="246"/>
    </location>
</feature>
<dbReference type="GeneID" id="91095094"/>
<evidence type="ECO:0000256" key="1">
    <source>
        <dbReference type="SAM" id="MobiDB-lite"/>
    </source>
</evidence>
<dbReference type="Proteomes" id="UP001355207">
    <property type="component" value="Chromosome 5"/>
</dbReference>
<dbReference type="EMBL" id="CP144102">
    <property type="protein sequence ID" value="WWC89500.1"/>
    <property type="molecule type" value="Genomic_DNA"/>
</dbReference>
<dbReference type="SUPFAM" id="SSF57959">
    <property type="entry name" value="Leucine zipper domain"/>
    <property type="match status" value="1"/>
</dbReference>
<feature type="compositionally biased region" description="Low complexity" evidence="1">
    <location>
        <begin position="435"/>
        <end position="447"/>
    </location>
</feature>
<keyword evidence="4" id="KW-1185">Reference proteome</keyword>
<feature type="compositionally biased region" description="Polar residues" evidence="1">
    <location>
        <begin position="1"/>
        <end position="22"/>
    </location>
</feature>
<feature type="region of interest" description="Disordered" evidence="1">
    <location>
        <begin position="214"/>
        <end position="263"/>
    </location>
</feature>
<dbReference type="PROSITE" id="PS00036">
    <property type="entry name" value="BZIP_BASIC"/>
    <property type="match status" value="1"/>
</dbReference>
<dbReference type="RefSeq" id="XP_066076263.1">
    <property type="nucleotide sequence ID" value="XM_066220166.1"/>
</dbReference>
<evidence type="ECO:0000259" key="2">
    <source>
        <dbReference type="PROSITE" id="PS00036"/>
    </source>
</evidence>
<gene>
    <name evidence="3" type="ORF">L201_004424</name>
</gene>
<evidence type="ECO:0000313" key="4">
    <source>
        <dbReference type="Proteomes" id="UP001355207"/>
    </source>
</evidence>
<organism evidence="3 4">
    <name type="scientific">Kwoniella dendrophila CBS 6074</name>
    <dbReference type="NCBI Taxonomy" id="1295534"/>
    <lineage>
        <taxon>Eukaryota</taxon>
        <taxon>Fungi</taxon>
        <taxon>Dikarya</taxon>
        <taxon>Basidiomycota</taxon>
        <taxon>Agaricomycotina</taxon>
        <taxon>Tremellomycetes</taxon>
        <taxon>Tremellales</taxon>
        <taxon>Cryptococcaceae</taxon>
        <taxon>Kwoniella</taxon>
    </lineage>
</organism>
<feature type="domain" description="BZIP" evidence="2">
    <location>
        <begin position="483"/>
        <end position="498"/>
    </location>
</feature>
<dbReference type="InterPro" id="IPR004827">
    <property type="entry name" value="bZIP"/>
</dbReference>
<dbReference type="GO" id="GO:0003700">
    <property type="term" value="F:DNA-binding transcription factor activity"/>
    <property type="evidence" value="ECO:0007669"/>
    <property type="project" value="InterPro"/>
</dbReference>
<feature type="compositionally biased region" description="Acidic residues" evidence="1">
    <location>
        <begin position="378"/>
        <end position="391"/>
    </location>
</feature>
<feature type="region of interest" description="Disordered" evidence="1">
    <location>
        <begin position="143"/>
        <end position="163"/>
    </location>
</feature>
<proteinExistence type="predicted"/>